<sequence>RPAGSQGINQQEGCVSNLQLRRHTAGLCEHTGVQRVNSVAMQHRICRRPLDYC</sequence>
<name>A0AAV1HN01_XYRNO</name>
<organism evidence="1 2">
    <name type="scientific">Xyrichtys novacula</name>
    <name type="common">Pearly razorfish</name>
    <name type="synonym">Hemipteronotus novacula</name>
    <dbReference type="NCBI Taxonomy" id="13765"/>
    <lineage>
        <taxon>Eukaryota</taxon>
        <taxon>Metazoa</taxon>
        <taxon>Chordata</taxon>
        <taxon>Craniata</taxon>
        <taxon>Vertebrata</taxon>
        <taxon>Euteleostomi</taxon>
        <taxon>Actinopterygii</taxon>
        <taxon>Neopterygii</taxon>
        <taxon>Teleostei</taxon>
        <taxon>Neoteleostei</taxon>
        <taxon>Acanthomorphata</taxon>
        <taxon>Eupercaria</taxon>
        <taxon>Labriformes</taxon>
        <taxon>Labridae</taxon>
        <taxon>Xyrichtys</taxon>
    </lineage>
</organism>
<keyword evidence="2" id="KW-1185">Reference proteome</keyword>
<feature type="non-terminal residue" evidence="1">
    <location>
        <position position="53"/>
    </location>
</feature>
<reference evidence="1" key="1">
    <citation type="submission" date="2023-08" db="EMBL/GenBank/DDBJ databases">
        <authorList>
            <person name="Alioto T."/>
            <person name="Alioto T."/>
            <person name="Gomez Garrido J."/>
        </authorList>
    </citation>
    <scope>NUCLEOTIDE SEQUENCE</scope>
</reference>
<protein>
    <submittedName>
        <fullName evidence="1">Uncharacterized protein</fullName>
    </submittedName>
</protein>
<accession>A0AAV1HN01</accession>
<evidence type="ECO:0000313" key="2">
    <source>
        <dbReference type="Proteomes" id="UP001178508"/>
    </source>
</evidence>
<feature type="non-terminal residue" evidence="1">
    <location>
        <position position="1"/>
    </location>
</feature>
<dbReference type="AlphaFoldDB" id="A0AAV1HN01"/>
<gene>
    <name evidence="1" type="ORF">XNOV1_A027489</name>
</gene>
<dbReference type="EMBL" id="OY660886">
    <property type="protein sequence ID" value="CAJ1086108.1"/>
    <property type="molecule type" value="Genomic_DNA"/>
</dbReference>
<dbReference type="Proteomes" id="UP001178508">
    <property type="component" value="Chromosome 23"/>
</dbReference>
<evidence type="ECO:0000313" key="1">
    <source>
        <dbReference type="EMBL" id="CAJ1086108.1"/>
    </source>
</evidence>
<proteinExistence type="predicted"/>